<dbReference type="PANTHER" id="PTHR12631">
    <property type="entry name" value="ALPHA-L-IDURONIDASE"/>
    <property type="match status" value="1"/>
</dbReference>
<dbReference type="GO" id="GO:0004553">
    <property type="term" value="F:hydrolase activity, hydrolyzing O-glycosyl compounds"/>
    <property type="evidence" value="ECO:0007669"/>
    <property type="project" value="TreeGrafter"/>
</dbReference>
<dbReference type="InterPro" id="IPR051923">
    <property type="entry name" value="Glycosyl_Hydrolase_39"/>
</dbReference>
<dbReference type="PANTHER" id="PTHR12631:SF10">
    <property type="entry name" value="BETA-XYLOSIDASE-LIKE PROTEIN-RELATED"/>
    <property type="match status" value="1"/>
</dbReference>
<dbReference type="InterPro" id="IPR017853">
    <property type="entry name" value="GH"/>
</dbReference>
<protein>
    <recommendedName>
        <fullName evidence="3">Glycoside hydrolase family 5 domain-containing protein</fullName>
    </recommendedName>
</protein>
<dbReference type="eggNOG" id="COG2730">
    <property type="taxonomic scope" value="Bacteria"/>
</dbReference>
<evidence type="ECO:0000313" key="1">
    <source>
        <dbReference type="EMBL" id="EFO81173.1"/>
    </source>
</evidence>
<gene>
    <name evidence="1" type="ORF">OSCT_0970</name>
</gene>
<dbReference type="HOGENOM" id="CLU_041401_2_0_0"/>
<accession>E1ICB9</accession>
<dbReference type="Proteomes" id="UP000054010">
    <property type="component" value="Unassembled WGS sequence"/>
</dbReference>
<dbReference type="SUPFAM" id="SSF51445">
    <property type="entry name" value="(Trans)glycosidases"/>
    <property type="match status" value="1"/>
</dbReference>
<evidence type="ECO:0008006" key="3">
    <source>
        <dbReference type="Google" id="ProtNLM"/>
    </source>
</evidence>
<keyword evidence="2" id="KW-1185">Reference proteome</keyword>
<name>E1ICB9_9CHLR</name>
<dbReference type="STRING" id="765420.OSCT_0970"/>
<dbReference type="EMBL" id="ADVR01000023">
    <property type="protein sequence ID" value="EFO81173.1"/>
    <property type="molecule type" value="Genomic_DNA"/>
</dbReference>
<sequence length="455" mass="50288">MVRGGGLKPPPRTMCLAETNMKRSLRGYSSLLLLFLLGSLLVGCGNSQPSAPATIPTAAVIATPDTAAPAATPVPTLAEVPTAVPVEASPTAEATEVPATPTVPPAGSYLEFGIVAHLYYTDRDRVLQLTQNAGFDWVRQQVVWRDIEDPVAGIYGWEELDQIVNTVDAYGQRLLVNVVQSPTAYNATNGLPDDPKALGNFLEMMALRYGDKIDAYEIWNEPNLAHENGGNIVPEDVGHYVEILKEAYTRIKAINPNAIVLAAASSSSGVTNPAIALSDEEFYRAMYTYNGGEVRNYFDVQAVHPGGSANPPDTHWPDNPSTADGWTTHSTFYFRHIEEVHKWMVEYGMSDKPMWITEYGWATQNTTPGYEFGNQVSMEQQAEYITGAIRRTYEQYPWVTNMFLWNINFAVLWGERGDPLHEQASFAILNPDWSPRPSYLALQALIAELKQQQGR</sequence>
<proteinExistence type="predicted"/>
<evidence type="ECO:0000313" key="2">
    <source>
        <dbReference type="Proteomes" id="UP000054010"/>
    </source>
</evidence>
<comment type="caution">
    <text evidence="1">The sequence shown here is derived from an EMBL/GenBank/DDBJ whole genome shotgun (WGS) entry which is preliminary data.</text>
</comment>
<reference evidence="1 2" key="1">
    <citation type="journal article" date="2011" name="J. Bacteriol.">
        <title>Draft genome sequence of the anoxygenic filamentous phototrophic bacterium Oscillochloris trichoides subsp. DG-6.</title>
        <authorList>
            <person name="Kuznetsov B.B."/>
            <person name="Ivanovsky R.N."/>
            <person name="Keppen O.I."/>
            <person name="Sukhacheva M.V."/>
            <person name="Bumazhkin B.K."/>
            <person name="Patutina E.O."/>
            <person name="Beletsky A.V."/>
            <person name="Mardanov A.V."/>
            <person name="Baslerov R.V."/>
            <person name="Panteleeva A.N."/>
            <person name="Kolganova T.V."/>
            <person name="Ravin N.V."/>
            <person name="Skryabin K.G."/>
        </authorList>
    </citation>
    <scope>NUCLEOTIDE SEQUENCE [LARGE SCALE GENOMIC DNA]</scope>
    <source>
        <strain evidence="1 2">DG-6</strain>
    </source>
</reference>
<dbReference type="AlphaFoldDB" id="E1ICB9"/>
<organism evidence="1 2">
    <name type="scientific">Oscillochloris trichoides DG-6</name>
    <dbReference type="NCBI Taxonomy" id="765420"/>
    <lineage>
        <taxon>Bacteria</taxon>
        <taxon>Bacillati</taxon>
        <taxon>Chloroflexota</taxon>
        <taxon>Chloroflexia</taxon>
        <taxon>Chloroflexales</taxon>
        <taxon>Chloroflexineae</taxon>
        <taxon>Oscillochloridaceae</taxon>
        <taxon>Oscillochloris</taxon>
    </lineage>
</organism>
<dbReference type="Gene3D" id="3.20.20.80">
    <property type="entry name" value="Glycosidases"/>
    <property type="match status" value="1"/>
</dbReference>